<feature type="domain" description="FecR protein" evidence="2">
    <location>
        <begin position="178"/>
        <end position="273"/>
    </location>
</feature>
<dbReference type="PANTHER" id="PTHR30273">
    <property type="entry name" value="PERIPLASMIC SIGNAL SENSOR AND SIGMA FACTOR ACTIVATOR FECR-RELATED"/>
    <property type="match status" value="1"/>
</dbReference>
<proteinExistence type="predicted"/>
<evidence type="ECO:0000313" key="5">
    <source>
        <dbReference type="Proteomes" id="UP001549749"/>
    </source>
</evidence>
<sequence>MSVNIDELVYKYLQGHLTPEEKHLLDSWLQASPENRLWFEEWKNATRMEEKMRRMAAIDREKGWQRMVNKGVVKGERQPEKVVRWRRWMAAASVLILLMAGIYFWNNSTTQVAFVVDAPIKDIPAGKNGAILTLADGSQVSLDTFKNATIALQGGIRVKVVNGSLVYEGKGDMMGYNTTTTPKGRQFQLILPDGTQVWLNAASSIRYPTTFTGNKRLVEVTGEVYFEVVKDSEKPFLVNVNRKTEVEVLGTHFNVNAYENENSINTTLLEGSVAVAVSANIHQKKILQPGQQAQVQVDQQAQPGITVVNNADIEKVLAWKNGLFDFNGLTFEEIMRQLERWYDIEIDIDNGLPDIQLAGTMSKQVSLERVLRFFDKADIHYRLEGRKLTILP</sequence>
<dbReference type="Proteomes" id="UP001549749">
    <property type="component" value="Unassembled WGS sequence"/>
</dbReference>
<dbReference type="InterPro" id="IPR032508">
    <property type="entry name" value="FecR_C"/>
</dbReference>
<name>A0ABV2T172_9BACT</name>
<evidence type="ECO:0000259" key="2">
    <source>
        <dbReference type="Pfam" id="PF04773"/>
    </source>
</evidence>
<dbReference type="Gene3D" id="3.55.50.30">
    <property type="match status" value="1"/>
</dbReference>
<keyword evidence="1" id="KW-0472">Membrane</keyword>
<organism evidence="4 5">
    <name type="scientific">Chitinophaga defluvii</name>
    <dbReference type="NCBI Taxonomy" id="3163343"/>
    <lineage>
        <taxon>Bacteria</taxon>
        <taxon>Pseudomonadati</taxon>
        <taxon>Bacteroidota</taxon>
        <taxon>Chitinophagia</taxon>
        <taxon>Chitinophagales</taxon>
        <taxon>Chitinophagaceae</taxon>
        <taxon>Chitinophaga</taxon>
    </lineage>
</organism>
<dbReference type="InterPro" id="IPR012373">
    <property type="entry name" value="Ferrdict_sens_TM"/>
</dbReference>
<evidence type="ECO:0000259" key="3">
    <source>
        <dbReference type="Pfam" id="PF16344"/>
    </source>
</evidence>
<feature type="transmembrane region" description="Helical" evidence="1">
    <location>
        <begin position="88"/>
        <end position="105"/>
    </location>
</feature>
<accession>A0ABV2T172</accession>
<keyword evidence="1" id="KW-1133">Transmembrane helix</keyword>
<gene>
    <name evidence="4" type="ORF">ABR189_00820</name>
</gene>
<keyword evidence="1" id="KW-0812">Transmembrane</keyword>
<comment type="caution">
    <text evidence="4">The sequence shown here is derived from an EMBL/GenBank/DDBJ whole genome shotgun (WGS) entry which is preliminary data.</text>
</comment>
<protein>
    <submittedName>
        <fullName evidence="4">FecR domain-containing protein</fullName>
    </submittedName>
</protein>
<dbReference type="Pfam" id="PF04773">
    <property type="entry name" value="FecR"/>
    <property type="match status" value="1"/>
</dbReference>
<dbReference type="Pfam" id="PF16344">
    <property type="entry name" value="FecR_C"/>
    <property type="match status" value="1"/>
</dbReference>
<evidence type="ECO:0000313" key="4">
    <source>
        <dbReference type="EMBL" id="MET6995884.1"/>
    </source>
</evidence>
<dbReference type="EMBL" id="JBEXAC010000001">
    <property type="protein sequence ID" value="MET6995884.1"/>
    <property type="molecule type" value="Genomic_DNA"/>
</dbReference>
<dbReference type="Gene3D" id="2.60.120.1440">
    <property type="match status" value="1"/>
</dbReference>
<dbReference type="InterPro" id="IPR006860">
    <property type="entry name" value="FecR"/>
</dbReference>
<reference evidence="4 5" key="1">
    <citation type="submission" date="2024-06" db="EMBL/GenBank/DDBJ databases">
        <title>Chitinophaga defluvii sp. nov., isolated from municipal sewage.</title>
        <authorList>
            <person name="Zhang L."/>
        </authorList>
    </citation>
    <scope>NUCLEOTIDE SEQUENCE [LARGE SCALE GENOMIC DNA]</scope>
    <source>
        <strain evidence="4 5">H8</strain>
    </source>
</reference>
<feature type="domain" description="Protein FecR C-terminal" evidence="3">
    <location>
        <begin position="324"/>
        <end position="390"/>
    </location>
</feature>
<evidence type="ECO:0000256" key="1">
    <source>
        <dbReference type="SAM" id="Phobius"/>
    </source>
</evidence>
<dbReference type="RefSeq" id="WP_354658533.1">
    <property type="nucleotide sequence ID" value="NZ_JBEXAC010000001.1"/>
</dbReference>
<dbReference type="PANTHER" id="PTHR30273:SF2">
    <property type="entry name" value="PROTEIN FECR"/>
    <property type="match status" value="1"/>
</dbReference>
<keyword evidence="5" id="KW-1185">Reference proteome</keyword>